<evidence type="ECO:0000313" key="6">
    <source>
        <dbReference type="EMBL" id="MFC4063603.1"/>
    </source>
</evidence>
<dbReference type="CDD" id="cd00009">
    <property type="entry name" value="AAA"/>
    <property type="match status" value="2"/>
</dbReference>
<feature type="domain" description="AAA+ ATPase" evidence="5">
    <location>
        <begin position="758"/>
        <end position="894"/>
    </location>
</feature>
<evidence type="ECO:0000313" key="7">
    <source>
        <dbReference type="Proteomes" id="UP001595867"/>
    </source>
</evidence>
<feature type="compositionally biased region" description="Basic residues" evidence="4">
    <location>
        <begin position="412"/>
        <end position="422"/>
    </location>
</feature>
<comment type="caution">
    <text evidence="6">The sequence shown here is derived from an EMBL/GenBank/DDBJ whole genome shotgun (WGS) entry which is preliminary data.</text>
</comment>
<dbReference type="InterPro" id="IPR041627">
    <property type="entry name" value="AAA_lid_6"/>
</dbReference>
<feature type="region of interest" description="Disordered" evidence="4">
    <location>
        <begin position="397"/>
        <end position="436"/>
    </location>
</feature>
<dbReference type="RefSeq" id="WP_378064635.1">
    <property type="nucleotide sequence ID" value="NZ_JBHSBL010000002.1"/>
</dbReference>
<dbReference type="PANTHER" id="PTHR43392">
    <property type="entry name" value="AAA-TYPE ATPASE FAMILY PROTEIN / ANKYRIN REPEAT FAMILY PROTEIN"/>
    <property type="match status" value="1"/>
</dbReference>
<dbReference type="Proteomes" id="UP001595867">
    <property type="component" value="Unassembled WGS sequence"/>
</dbReference>
<dbReference type="PRINTS" id="PR00819">
    <property type="entry name" value="CBXCFQXSUPER"/>
</dbReference>
<organism evidence="6 7">
    <name type="scientific">Actinoplanes subglobosus</name>
    <dbReference type="NCBI Taxonomy" id="1547892"/>
    <lineage>
        <taxon>Bacteria</taxon>
        <taxon>Bacillati</taxon>
        <taxon>Actinomycetota</taxon>
        <taxon>Actinomycetes</taxon>
        <taxon>Micromonosporales</taxon>
        <taxon>Micromonosporaceae</taxon>
        <taxon>Actinoplanes</taxon>
    </lineage>
</organism>
<evidence type="ECO:0000256" key="2">
    <source>
        <dbReference type="ARBA" id="ARBA00022741"/>
    </source>
</evidence>
<dbReference type="InterPro" id="IPR003593">
    <property type="entry name" value="AAA+_ATPase"/>
</dbReference>
<sequence length="980" mass="106010">MSAPRIEAAAHQLTDSFAVLGTSDDPLDWMTAPAHLTAAVMHDSLLADRDRDLSAPAAYTALSKFRYPKVLDVGRPDLRPLLRIRYLDVAEAAADEVRGSRSAAADTHWRMLQALFTDHRVQQWRVGVTVADMASTAPGFGSLQRTVARHLPDLDHSTQEILTEFALTAARGRFGADLRAEQWRSHIRDGFELYVSFLASSGTDAVPDDDILAEYSRGIANFPEPWLSRTGWEKARSRKFHLPLTLSTLLRPDRTADRNAFCDAAHRLADRIGRRLAGEPGATVPDVAAFQRLVAQWRRLTAAPPPVPKQVATAEPPHRRATATRTTRDRSGAAPDGPSRTEPKPGHRARTGLRDTEQNLVERAFTAVGSPPPAALDPNGRPDMTDEQRAALVARILKPLAETGRRPTGSSRRGKKPPKQSGHRSDPLRTGIPPARRDGDLLQQALTGLDELVGLSAVKQDLRRLVDFVRVQQRREQAGLPVTAMTNHLVFTGNPGTGKTTVARLTGRLLAGLGLVSQGHCVEVGRADLVAGYVGQTAPKTREVIERAVGGVLFIDEAYSLAPEGSGSDYGAEAIEALLTGMETHRDDLAVIVAGYPAQMERFLASNPGLRSRFSRTLTFSDYNTDELLQVFDSITGKDGYTVEPAARDQIAAALHRGRRAPDAGNARAVRNLFDQVRMRQAERLAQDPAAELQLLTTEDVPAPDPATTGPSPALRTVLDELEALTGLHDIKQLLQRTVALARIRQARAGQGLPTTDVATHLALLGNPGTGKTTVARLLGGILQATGVLPSGHVVEAVRADLVAGYAGQTAPRTRSIVHQALGGVLFIDEAYTLLSGPTDDYGREALETLMTLLENHRGEFVCVLAGYPAQMQALLDGNPGLRGRIPKIVTLPDYDDGQLQTILADLAEVHGFTLDTTAREVAQQLLRNSRTRPGFANARTARTLFDATVARQAVRLATTEADLTPHALALLTGEDVGWD</sequence>
<reference evidence="7" key="1">
    <citation type="journal article" date="2019" name="Int. J. Syst. Evol. Microbiol.">
        <title>The Global Catalogue of Microorganisms (GCM) 10K type strain sequencing project: providing services to taxonomists for standard genome sequencing and annotation.</title>
        <authorList>
            <consortium name="The Broad Institute Genomics Platform"/>
            <consortium name="The Broad Institute Genome Sequencing Center for Infectious Disease"/>
            <person name="Wu L."/>
            <person name="Ma J."/>
        </authorList>
    </citation>
    <scope>NUCLEOTIDE SEQUENCE [LARGE SCALE GENOMIC DNA]</scope>
    <source>
        <strain evidence="7">TBRC 5832</strain>
    </source>
</reference>
<dbReference type="Gene3D" id="1.10.8.60">
    <property type="match status" value="2"/>
</dbReference>
<keyword evidence="2" id="KW-0547">Nucleotide-binding</keyword>
<dbReference type="Pfam" id="PF17866">
    <property type="entry name" value="AAA_lid_6"/>
    <property type="match status" value="2"/>
</dbReference>
<dbReference type="PANTHER" id="PTHR43392:SF2">
    <property type="entry name" value="AAA-TYPE ATPASE FAMILY PROTEIN _ ANKYRIN REPEAT FAMILY PROTEIN"/>
    <property type="match status" value="1"/>
</dbReference>
<evidence type="ECO:0000256" key="3">
    <source>
        <dbReference type="ARBA" id="ARBA00022840"/>
    </source>
</evidence>
<keyword evidence="3" id="KW-0067">ATP-binding</keyword>
<dbReference type="EMBL" id="JBHSBL010000002">
    <property type="protein sequence ID" value="MFC4063603.1"/>
    <property type="molecule type" value="Genomic_DNA"/>
</dbReference>
<evidence type="ECO:0000256" key="1">
    <source>
        <dbReference type="ARBA" id="ARBA00010378"/>
    </source>
</evidence>
<dbReference type="Gene3D" id="3.40.50.300">
    <property type="entry name" value="P-loop containing nucleotide triphosphate hydrolases"/>
    <property type="match status" value="2"/>
</dbReference>
<keyword evidence="7" id="KW-1185">Reference proteome</keyword>
<evidence type="ECO:0000259" key="5">
    <source>
        <dbReference type="SMART" id="SM00382"/>
    </source>
</evidence>
<dbReference type="SUPFAM" id="SSF52540">
    <property type="entry name" value="P-loop containing nucleoside triphosphate hydrolases"/>
    <property type="match status" value="2"/>
</dbReference>
<name>A0ABV8IH97_9ACTN</name>
<feature type="domain" description="AAA+ ATPase" evidence="5">
    <location>
        <begin position="485"/>
        <end position="624"/>
    </location>
</feature>
<accession>A0ABV8IH97</accession>
<dbReference type="InterPro" id="IPR003959">
    <property type="entry name" value="ATPase_AAA_core"/>
</dbReference>
<comment type="similarity">
    <text evidence="1">Belongs to the CbxX/CfxQ family.</text>
</comment>
<protein>
    <submittedName>
        <fullName evidence="6">AAA family ATPase</fullName>
    </submittedName>
</protein>
<dbReference type="SMART" id="SM00382">
    <property type="entry name" value="AAA"/>
    <property type="match status" value="2"/>
</dbReference>
<dbReference type="Pfam" id="PF00004">
    <property type="entry name" value="AAA"/>
    <property type="match status" value="2"/>
</dbReference>
<proteinExistence type="inferred from homology"/>
<dbReference type="InterPro" id="IPR050773">
    <property type="entry name" value="CbxX/CfxQ_RuBisCO_ESX"/>
</dbReference>
<feature type="region of interest" description="Disordered" evidence="4">
    <location>
        <begin position="304"/>
        <end position="384"/>
    </location>
</feature>
<gene>
    <name evidence="6" type="ORF">ACFO0C_01575</name>
</gene>
<dbReference type="InterPro" id="IPR000641">
    <property type="entry name" value="CbxX/CfxQ"/>
</dbReference>
<dbReference type="InterPro" id="IPR027417">
    <property type="entry name" value="P-loop_NTPase"/>
</dbReference>
<evidence type="ECO:0000256" key="4">
    <source>
        <dbReference type="SAM" id="MobiDB-lite"/>
    </source>
</evidence>